<dbReference type="EC" id="2.7.8.7" evidence="8"/>
<feature type="binding site" evidence="8">
    <location>
        <position position="8"/>
    </location>
    <ligand>
        <name>Mg(2+)</name>
        <dbReference type="ChEBI" id="CHEBI:18420"/>
    </ligand>
</feature>
<keyword evidence="4 8" id="KW-0276">Fatty acid metabolism</keyword>
<comment type="cofactor">
    <cofactor evidence="8">
        <name>Mg(2+)</name>
        <dbReference type="ChEBI" id="CHEBI:18420"/>
    </cofactor>
</comment>
<dbReference type="Proteomes" id="UP000199662">
    <property type="component" value="Unassembled WGS sequence"/>
</dbReference>
<evidence type="ECO:0000256" key="1">
    <source>
        <dbReference type="ARBA" id="ARBA00022516"/>
    </source>
</evidence>
<dbReference type="GO" id="GO:0005737">
    <property type="term" value="C:cytoplasm"/>
    <property type="evidence" value="ECO:0007669"/>
    <property type="project" value="UniProtKB-SubCell"/>
</dbReference>
<dbReference type="GO" id="GO:0000287">
    <property type="term" value="F:magnesium ion binding"/>
    <property type="evidence" value="ECO:0007669"/>
    <property type="project" value="UniProtKB-UniRule"/>
</dbReference>
<comment type="catalytic activity">
    <reaction evidence="8">
        <text>apo-[ACP] + CoA = holo-[ACP] + adenosine 3',5'-bisphosphate + H(+)</text>
        <dbReference type="Rhea" id="RHEA:12068"/>
        <dbReference type="Rhea" id="RHEA-COMP:9685"/>
        <dbReference type="Rhea" id="RHEA-COMP:9690"/>
        <dbReference type="ChEBI" id="CHEBI:15378"/>
        <dbReference type="ChEBI" id="CHEBI:29999"/>
        <dbReference type="ChEBI" id="CHEBI:57287"/>
        <dbReference type="ChEBI" id="CHEBI:58343"/>
        <dbReference type="ChEBI" id="CHEBI:64479"/>
        <dbReference type="EC" id="2.7.8.7"/>
    </reaction>
</comment>
<dbReference type="HAMAP" id="MF_00101">
    <property type="entry name" value="AcpS"/>
    <property type="match status" value="1"/>
</dbReference>
<keyword evidence="1 8" id="KW-0444">Lipid biosynthesis</keyword>
<comment type="function">
    <text evidence="8">Transfers the 4'-phosphopantetheine moiety from coenzyme A to a Ser of acyl-carrier-protein.</text>
</comment>
<dbReference type="SUPFAM" id="SSF56214">
    <property type="entry name" value="4'-phosphopantetheinyl transferase"/>
    <property type="match status" value="1"/>
</dbReference>
<protein>
    <recommendedName>
        <fullName evidence="8">Holo-[acyl-carrier-protein] synthase</fullName>
        <shortName evidence="8">Holo-ACP synthase</shortName>
        <ecNumber evidence="8">2.7.8.7</ecNumber>
    </recommendedName>
    <alternativeName>
        <fullName evidence="8">4'-phosphopantetheinyl transferase AcpS</fullName>
    </alternativeName>
</protein>
<evidence type="ECO:0000256" key="4">
    <source>
        <dbReference type="ARBA" id="ARBA00022832"/>
    </source>
</evidence>
<dbReference type="STRING" id="84035.SAMN05660742_11454"/>
<keyword evidence="11" id="KW-1185">Reference proteome</keyword>
<evidence type="ECO:0000259" key="9">
    <source>
        <dbReference type="Pfam" id="PF01648"/>
    </source>
</evidence>
<dbReference type="Gene3D" id="3.90.470.20">
    <property type="entry name" value="4'-phosphopantetheinyl transferase domain"/>
    <property type="match status" value="1"/>
</dbReference>
<evidence type="ECO:0000313" key="11">
    <source>
        <dbReference type="Proteomes" id="UP000199662"/>
    </source>
</evidence>
<evidence type="ECO:0000256" key="8">
    <source>
        <dbReference type="HAMAP-Rule" id="MF_00101"/>
    </source>
</evidence>
<evidence type="ECO:0000256" key="6">
    <source>
        <dbReference type="ARBA" id="ARBA00023098"/>
    </source>
</evidence>
<evidence type="ECO:0000256" key="2">
    <source>
        <dbReference type="ARBA" id="ARBA00022679"/>
    </source>
</evidence>
<dbReference type="InterPro" id="IPR002582">
    <property type="entry name" value="ACPS"/>
</dbReference>
<keyword evidence="7 8" id="KW-0275">Fatty acid biosynthesis</keyword>
<keyword evidence="6 8" id="KW-0443">Lipid metabolism</keyword>
<name>A0A1H7B0J6_9FIRM</name>
<evidence type="ECO:0000256" key="5">
    <source>
        <dbReference type="ARBA" id="ARBA00022842"/>
    </source>
</evidence>
<organism evidence="10 11">
    <name type="scientific">Propionispira arboris</name>
    <dbReference type="NCBI Taxonomy" id="84035"/>
    <lineage>
        <taxon>Bacteria</taxon>
        <taxon>Bacillati</taxon>
        <taxon>Bacillota</taxon>
        <taxon>Negativicutes</taxon>
        <taxon>Selenomonadales</taxon>
        <taxon>Selenomonadaceae</taxon>
        <taxon>Propionispira</taxon>
    </lineage>
</organism>
<reference evidence="10 11" key="1">
    <citation type="submission" date="2016-10" db="EMBL/GenBank/DDBJ databases">
        <authorList>
            <person name="de Groot N.N."/>
        </authorList>
    </citation>
    <scope>NUCLEOTIDE SEQUENCE [LARGE SCALE GENOMIC DNA]</scope>
    <source>
        <strain evidence="10 11">DSM 2179</strain>
    </source>
</reference>
<dbReference type="Pfam" id="PF01648">
    <property type="entry name" value="ACPS"/>
    <property type="match status" value="1"/>
</dbReference>
<comment type="similarity">
    <text evidence="8">Belongs to the P-Pant transferase superfamily. AcpS family.</text>
</comment>
<dbReference type="EMBL" id="FNZK01000014">
    <property type="protein sequence ID" value="SEJ70404.1"/>
    <property type="molecule type" value="Genomic_DNA"/>
</dbReference>
<evidence type="ECO:0000256" key="7">
    <source>
        <dbReference type="ARBA" id="ARBA00023160"/>
    </source>
</evidence>
<evidence type="ECO:0000313" key="10">
    <source>
        <dbReference type="EMBL" id="SEJ70404.1"/>
    </source>
</evidence>
<feature type="binding site" evidence="8">
    <location>
        <position position="56"/>
    </location>
    <ligand>
        <name>Mg(2+)</name>
        <dbReference type="ChEBI" id="CHEBI:18420"/>
    </ligand>
</feature>
<dbReference type="AlphaFoldDB" id="A0A1H7B0J6"/>
<evidence type="ECO:0000256" key="3">
    <source>
        <dbReference type="ARBA" id="ARBA00022723"/>
    </source>
</evidence>
<dbReference type="GO" id="GO:0006633">
    <property type="term" value="P:fatty acid biosynthetic process"/>
    <property type="evidence" value="ECO:0007669"/>
    <property type="project" value="UniProtKB-UniRule"/>
</dbReference>
<keyword evidence="5 8" id="KW-0460">Magnesium</keyword>
<keyword evidence="3 8" id="KW-0479">Metal-binding</keyword>
<dbReference type="GO" id="GO:0008897">
    <property type="term" value="F:holo-[acyl-carrier-protein] synthase activity"/>
    <property type="evidence" value="ECO:0007669"/>
    <property type="project" value="UniProtKB-UniRule"/>
</dbReference>
<dbReference type="NCBIfam" id="TIGR00516">
    <property type="entry name" value="acpS"/>
    <property type="match status" value="1"/>
</dbReference>
<sequence>MILGTGIDIIEIERIKKAIKNKRFLERVFTTNEIKYCQSRGAQAAASYAARFAGKEAVLKAFGTGLVKGTLLDIEILPDEKGCPHVFLNGFFGEEAKRLEVNKIFISLSHAHAYATAQVIFWRDSL</sequence>
<comment type="subcellular location">
    <subcellularLocation>
        <location evidence="8">Cytoplasm</location>
    </subcellularLocation>
</comment>
<dbReference type="InterPro" id="IPR004568">
    <property type="entry name" value="Ppantetheine-prot_Trfase_dom"/>
</dbReference>
<proteinExistence type="inferred from homology"/>
<keyword evidence="2 8" id="KW-0808">Transferase</keyword>
<gene>
    <name evidence="8" type="primary">acpS</name>
    <name evidence="10" type="ORF">SAMN05660742_11454</name>
</gene>
<dbReference type="InterPro" id="IPR037143">
    <property type="entry name" value="4-PPantetheinyl_Trfase_dom_sf"/>
</dbReference>
<dbReference type="RefSeq" id="WP_091832820.1">
    <property type="nucleotide sequence ID" value="NZ_FNZK01000014.1"/>
</dbReference>
<accession>A0A1H7B0J6</accession>
<dbReference type="NCBIfam" id="TIGR00556">
    <property type="entry name" value="pantethn_trn"/>
    <property type="match status" value="1"/>
</dbReference>
<feature type="domain" description="4'-phosphopantetheinyl transferase" evidence="9">
    <location>
        <begin position="5"/>
        <end position="110"/>
    </location>
</feature>
<keyword evidence="8" id="KW-0963">Cytoplasm</keyword>
<dbReference type="InterPro" id="IPR008278">
    <property type="entry name" value="4-PPantetheinyl_Trfase_dom"/>
</dbReference>